<evidence type="ECO:0000256" key="2">
    <source>
        <dbReference type="SAM" id="MobiDB-lite"/>
    </source>
</evidence>
<accession>A0A1E3HD36</accession>
<dbReference type="EMBL" id="AWGH01000061">
    <property type="protein sequence ID" value="ODN74252.1"/>
    <property type="molecule type" value="Genomic_DNA"/>
</dbReference>
<keyword evidence="1" id="KW-0175">Coiled coil</keyword>
<feature type="compositionally biased region" description="Polar residues" evidence="2">
    <location>
        <begin position="213"/>
        <end position="226"/>
    </location>
</feature>
<comment type="caution">
    <text evidence="3">The sequence shown here is derived from an EMBL/GenBank/DDBJ whole genome shotgun (WGS) entry which is preliminary data.</text>
</comment>
<dbReference type="OrthoDB" id="2577265at2759"/>
<feature type="region of interest" description="Disordered" evidence="2">
    <location>
        <begin position="1"/>
        <end position="28"/>
    </location>
</feature>
<dbReference type="PANTHER" id="PTHR33324:SF2">
    <property type="entry name" value="MYB_SANT-LIKE DNA-BINDING DOMAIN-CONTAINING PROTEIN"/>
    <property type="match status" value="1"/>
</dbReference>
<dbReference type="PANTHER" id="PTHR33324">
    <property type="entry name" value="EXPRESSED PROTEIN"/>
    <property type="match status" value="1"/>
</dbReference>
<organism evidence="3 4">
    <name type="scientific">Cryptococcus wingfieldii CBS 7118</name>
    <dbReference type="NCBI Taxonomy" id="1295528"/>
    <lineage>
        <taxon>Eukaryota</taxon>
        <taxon>Fungi</taxon>
        <taxon>Dikarya</taxon>
        <taxon>Basidiomycota</taxon>
        <taxon>Agaricomycotina</taxon>
        <taxon>Tremellomycetes</taxon>
        <taxon>Tremellales</taxon>
        <taxon>Cryptococcaceae</taxon>
        <taxon>Cryptococcus</taxon>
    </lineage>
</organism>
<feature type="compositionally biased region" description="Acidic residues" evidence="2">
    <location>
        <begin position="196"/>
        <end position="205"/>
    </location>
</feature>
<sequence length="413" mass="46722">MPAPPSTPATAKRSNKKTDGDDASGWRWKHNKKNSTICVGPDGRTGEDYLIDWMSVPKNWAAYSDSNDRAKFAATVIYKWLLKKQIKNFDKAKASGVQDRIQKMQKAFDEVLAIQKPTGEGVTEDDLARGIETWEAKIKEKCPFFFTLLPSLKDRNANITAQSSVHQMGDREVSITPSMARRVSSRSDIEDQSVGMEDEADENDDIFSVRGTRANSLSTDITSNNHGVADEPTSGARGAGSLSNGSRAQASLNAQDTPTSGKGRRGNANMNEQLQGLFKDHSTANVKGRKEIAEQQAQAALALEKYKVAEQARRFEGEMTMKNKRLKVEDTRYEAKLQIEQEERKLKRKRDEDDAKWRNVKAQREELRAKDEMAAKKWEFERELIKEYVTEGDTREEAKRKAIEDTKRRFTYD</sequence>
<feature type="compositionally biased region" description="Polar residues" evidence="2">
    <location>
        <begin position="241"/>
        <end position="260"/>
    </location>
</feature>
<feature type="coiled-coil region" evidence="1">
    <location>
        <begin position="292"/>
        <end position="352"/>
    </location>
</feature>
<keyword evidence="4" id="KW-1185">Reference proteome</keyword>
<proteinExistence type="predicted"/>
<reference evidence="3 4" key="1">
    <citation type="submission" date="2016-06" db="EMBL/GenBank/DDBJ databases">
        <title>Evolution of pathogenesis and genome organization in the Tremellales.</title>
        <authorList>
            <person name="Cuomo C."/>
            <person name="Litvintseva A."/>
            <person name="Heitman J."/>
            <person name="Chen Y."/>
            <person name="Sun S."/>
            <person name="Springer D."/>
            <person name="Dromer F."/>
            <person name="Young S."/>
            <person name="Zeng Q."/>
            <person name="Chapman S."/>
            <person name="Gujja S."/>
            <person name="Saif S."/>
            <person name="Birren B."/>
        </authorList>
    </citation>
    <scope>NUCLEOTIDE SEQUENCE [LARGE SCALE GENOMIC DNA]</scope>
    <source>
        <strain evidence="3 4">CBS 7118</strain>
    </source>
</reference>
<protein>
    <submittedName>
        <fullName evidence="3">Uncharacterized protein</fullName>
    </submittedName>
</protein>
<evidence type="ECO:0000256" key="1">
    <source>
        <dbReference type="SAM" id="Coils"/>
    </source>
</evidence>
<evidence type="ECO:0000313" key="4">
    <source>
        <dbReference type="Proteomes" id="UP000094819"/>
    </source>
</evidence>
<dbReference type="AlphaFoldDB" id="A0A1E3HD36"/>
<name>A0A1E3HD36_9TREE</name>
<dbReference type="Proteomes" id="UP000094819">
    <property type="component" value="Unassembled WGS sequence"/>
</dbReference>
<dbReference type="RefSeq" id="XP_019027799.1">
    <property type="nucleotide sequence ID" value="XM_019180217.1"/>
</dbReference>
<feature type="region of interest" description="Disordered" evidence="2">
    <location>
        <begin position="162"/>
        <end position="268"/>
    </location>
</feature>
<evidence type="ECO:0000313" key="3">
    <source>
        <dbReference type="EMBL" id="ODN74252.1"/>
    </source>
</evidence>
<gene>
    <name evidence="3" type="ORF">L198_08248</name>
</gene>
<dbReference type="GeneID" id="30197459"/>